<evidence type="ECO:0000256" key="4">
    <source>
        <dbReference type="ARBA" id="ARBA00023002"/>
    </source>
</evidence>
<keyword evidence="3" id="KW-0274">FAD</keyword>
<evidence type="ECO:0000313" key="7">
    <source>
        <dbReference type="EMBL" id="MCE7010703.1"/>
    </source>
</evidence>
<evidence type="ECO:0000256" key="2">
    <source>
        <dbReference type="ARBA" id="ARBA00022630"/>
    </source>
</evidence>
<evidence type="ECO:0000256" key="3">
    <source>
        <dbReference type="ARBA" id="ARBA00022827"/>
    </source>
</evidence>
<evidence type="ECO:0000259" key="6">
    <source>
        <dbReference type="Pfam" id="PF14759"/>
    </source>
</evidence>
<sequence length="386" mass="41328">MDRIVVIGASAAGLTAAETLRREGFDKQITLIGDELHLPYDRPPLSKQVLSGVWETDKIALRKDADYEQSSLGVRLGATAVSLDTDARVVQLADGDKVSYDGLIIATGVRPRLLPHGHDLAGVHVMRTIDDTVALRAELATASRLVVIGAGFLGCEAAASARRLGVEVTIVDPLPQPMVRQFGDEIGRLIAELHRGEGVTVRTGVGVERLLGGENNRVTAVQLSDGSQLDADVVLVAIGAIPATEWLADSGVQVDNGVLCDARCQATPGVYAAGDVANWHHEGLGERMRVEHRMNATEQGMAAARNLLGADTPFKPIPYFWTDQYDTKIAAFGHLAPDAKVSIEQGDPAEGKFVAHYARSGKVIGVLAWNMPRELRKARALLAESF</sequence>
<gene>
    <name evidence="7" type="ORF">LWC34_49055</name>
</gene>
<dbReference type="InterPro" id="IPR016156">
    <property type="entry name" value="FAD/NAD-linked_Rdtase_dimer_sf"/>
</dbReference>
<dbReference type="InterPro" id="IPR023753">
    <property type="entry name" value="FAD/NAD-binding_dom"/>
</dbReference>
<dbReference type="RefSeq" id="WP_233732846.1">
    <property type="nucleotide sequence ID" value="NZ_JAJVCN010000004.1"/>
</dbReference>
<keyword evidence="4" id="KW-0560">Oxidoreductase</keyword>
<comment type="cofactor">
    <cofactor evidence="1">
        <name>FAD</name>
        <dbReference type="ChEBI" id="CHEBI:57692"/>
    </cofactor>
</comment>
<dbReference type="EMBL" id="JAJVCN010000004">
    <property type="protein sequence ID" value="MCE7010703.1"/>
    <property type="molecule type" value="Genomic_DNA"/>
</dbReference>
<dbReference type="InterPro" id="IPR028202">
    <property type="entry name" value="Reductase_C"/>
</dbReference>
<evidence type="ECO:0000256" key="1">
    <source>
        <dbReference type="ARBA" id="ARBA00001974"/>
    </source>
</evidence>
<name>A0ABS8ZSJ6_9PSEU</name>
<dbReference type="Proteomes" id="UP001521150">
    <property type="component" value="Unassembled WGS sequence"/>
</dbReference>
<dbReference type="InterPro" id="IPR050446">
    <property type="entry name" value="FAD-oxidoreductase/Apoptosis"/>
</dbReference>
<accession>A0ABS8ZSJ6</accession>
<evidence type="ECO:0000313" key="8">
    <source>
        <dbReference type="Proteomes" id="UP001521150"/>
    </source>
</evidence>
<keyword evidence="2" id="KW-0285">Flavoprotein</keyword>
<dbReference type="PRINTS" id="PR00368">
    <property type="entry name" value="FADPNR"/>
</dbReference>
<dbReference type="Pfam" id="PF14759">
    <property type="entry name" value="Reductase_C"/>
    <property type="match status" value="1"/>
</dbReference>
<dbReference type="Gene3D" id="3.50.50.60">
    <property type="entry name" value="FAD/NAD(P)-binding domain"/>
    <property type="match status" value="2"/>
</dbReference>
<proteinExistence type="predicted"/>
<dbReference type="SUPFAM" id="SSF51905">
    <property type="entry name" value="FAD/NAD(P)-binding domain"/>
    <property type="match status" value="2"/>
</dbReference>
<reference evidence="7 8" key="1">
    <citation type="submission" date="2021-12" db="EMBL/GenBank/DDBJ databases">
        <title>Genome sequence of Kibdelosporangium philippinense ATCC 49844.</title>
        <authorList>
            <person name="Fedorov E.A."/>
            <person name="Omeragic M."/>
            <person name="Shalygina K.F."/>
            <person name="Maclea K.S."/>
        </authorList>
    </citation>
    <scope>NUCLEOTIDE SEQUENCE [LARGE SCALE GENOMIC DNA]</scope>
    <source>
        <strain evidence="7 8">ATCC 49844</strain>
    </source>
</reference>
<dbReference type="SUPFAM" id="SSF55424">
    <property type="entry name" value="FAD/NAD-linked reductases, dimerisation (C-terminal) domain"/>
    <property type="match status" value="1"/>
</dbReference>
<evidence type="ECO:0000259" key="5">
    <source>
        <dbReference type="Pfam" id="PF07992"/>
    </source>
</evidence>
<organism evidence="7 8">
    <name type="scientific">Kibdelosporangium philippinense</name>
    <dbReference type="NCBI Taxonomy" id="211113"/>
    <lineage>
        <taxon>Bacteria</taxon>
        <taxon>Bacillati</taxon>
        <taxon>Actinomycetota</taxon>
        <taxon>Actinomycetes</taxon>
        <taxon>Pseudonocardiales</taxon>
        <taxon>Pseudonocardiaceae</taxon>
        <taxon>Kibdelosporangium</taxon>
    </lineage>
</organism>
<feature type="domain" description="FAD/NAD(P)-binding" evidence="5">
    <location>
        <begin position="3"/>
        <end position="300"/>
    </location>
</feature>
<dbReference type="Pfam" id="PF07992">
    <property type="entry name" value="Pyr_redox_2"/>
    <property type="match status" value="1"/>
</dbReference>
<dbReference type="PRINTS" id="PR00411">
    <property type="entry name" value="PNDRDTASEI"/>
</dbReference>
<dbReference type="PANTHER" id="PTHR43557">
    <property type="entry name" value="APOPTOSIS-INDUCING FACTOR 1"/>
    <property type="match status" value="1"/>
</dbReference>
<protein>
    <submittedName>
        <fullName evidence="7">FAD-dependent oxidoreductase</fullName>
    </submittedName>
</protein>
<comment type="caution">
    <text evidence="7">The sequence shown here is derived from an EMBL/GenBank/DDBJ whole genome shotgun (WGS) entry which is preliminary data.</text>
</comment>
<dbReference type="PANTHER" id="PTHR43557:SF2">
    <property type="entry name" value="RIESKE DOMAIN-CONTAINING PROTEIN-RELATED"/>
    <property type="match status" value="1"/>
</dbReference>
<dbReference type="Gene3D" id="3.30.390.30">
    <property type="match status" value="1"/>
</dbReference>
<keyword evidence="8" id="KW-1185">Reference proteome</keyword>
<dbReference type="InterPro" id="IPR036188">
    <property type="entry name" value="FAD/NAD-bd_sf"/>
</dbReference>
<feature type="domain" description="Reductase C-terminal" evidence="6">
    <location>
        <begin position="319"/>
        <end position="384"/>
    </location>
</feature>